<name>A0A061QQ86_9CHLO</name>
<accession>A0A061QQ86</accession>
<dbReference type="AlphaFoldDB" id="A0A061QQ86"/>
<gene>
    <name evidence="3" type="ORF">TSPGSL018_22213</name>
</gene>
<keyword evidence="2" id="KW-0472">Membrane</keyword>
<organism evidence="3">
    <name type="scientific">Tetraselmis sp. GSL018</name>
    <dbReference type="NCBI Taxonomy" id="582737"/>
    <lineage>
        <taxon>Eukaryota</taxon>
        <taxon>Viridiplantae</taxon>
        <taxon>Chlorophyta</taxon>
        <taxon>core chlorophytes</taxon>
        <taxon>Chlorodendrophyceae</taxon>
        <taxon>Chlorodendrales</taxon>
        <taxon>Chlorodendraceae</taxon>
        <taxon>Tetraselmis</taxon>
    </lineage>
</organism>
<feature type="transmembrane region" description="Helical" evidence="2">
    <location>
        <begin position="20"/>
        <end position="45"/>
    </location>
</feature>
<reference evidence="3" key="1">
    <citation type="submission" date="2014-05" db="EMBL/GenBank/DDBJ databases">
        <title>The transcriptome of the halophilic microalga Tetraselmis sp. GSL018 isolated from the Great Salt Lake, Utah.</title>
        <authorList>
            <person name="Jinkerson R.E."/>
            <person name="D'Adamo S."/>
            <person name="Posewitz M.C."/>
        </authorList>
    </citation>
    <scope>NUCLEOTIDE SEQUENCE</scope>
    <source>
        <strain evidence="3">GSL018</strain>
    </source>
</reference>
<feature type="non-terminal residue" evidence="3">
    <location>
        <position position="1"/>
    </location>
</feature>
<dbReference type="EMBL" id="GBEZ01024128">
    <property type="protein sequence ID" value="JAC62827.1"/>
    <property type="molecule type" value="Transcribed_RNA"/>
</dbReference>
<feature type="region of interest" description="Disordered" evidence="1">
    <location>
        <begin position="396"/>
        <end position="463"/>
    </location>
</feature>
<keyword evidence="2" id="KW-1133">Transmembrane helix</keyword>
<feature type="compositionally biased region" description="Low complexity" evidence="1">
    <location>
        <begin position="398"/>
        <end position="414"/>
    </location>
</feature>
<proteinExistence type="predicted"/>
<evidence type="ECO:0000256" key="2">
    <source>
        <dbReference type="SAM" id="Phobius"/>
    </source>
</evidence>
<protein>
    <submittedName>
        <fullName evidence="3">Uncharacterized protein</fullName>
    </submittedName>
</protein>
<sequence>TSAYVETTVRRKSASQVLMASVAVAVLGTVGGLLFVTGVTGLVLWTQRHKIARNIVKRFFGLDSDLKDLTFELKWRPLRLLVSAENVTIYTPPGLLKEDIAVRVPRVFAVVKKLDADSVKRTGHKWSVEGSFHDMQVHYVFLKLGETNFDRIVKRIVKEKAEEIPPSHRTKEVEALAAEQGKSLPKKDEEAPPEAIVVSKLSLKGRSKIILRAGNVPMMPPIVLSEITVDPEVLKNPAGLFLWINSVVLHTLENRGIDLVNLVASSAYKAGLVVAGTPVSAVKGMVKGGQTALTFTFNGISGAAAGTVQAGNAFVSGTVEGAVDMMKQAGLSVGSAIGTAGTAVAGVGGAAVGGVASAGRATFETGSRAATGLGRGVYGAGNAVFGAVGSTVRWPRDSAAPAAAEAPPEGSAEPLPGPAEPPSGAVAAEQVTVSPQPRPPAASAGGGHGAASGPTRGAGDAVAAAGQSLVSGVGQAFGQGAAAVTGLFGRRQQPGAKPA</sequence>
<keyword evidence="2" id="KW-0812">Transmembrane</keyword>
<evidence type="ECO:0000313" key="3">
    <source>
        <dbReference type="EMBL" id="JAC62827.1"/>
    </source>
</evidence>
<evidence type="ECO:0000256" key="1">
    <source>
        <dbReference type="SAM" id="MobiDB-lite"/>
    </source>
</evidence>